<evidence type="ECO:0000256" key="2">
    <source>
        <dbReference type="ARBA" id="ARBA00022692"/>
    </source>
</evidence>
<sequence>MIDSACIHMVWRRDVLRYFREKSQLYGSLTRPVLWLFILGLGLRGGYREVGTVNYTQFIFPGIIAMTSIFTSIQSAISIIWDREFGFLKEILVAPVPRTSIVIGKGLAGTTLSLIQGCIILLLAPLVRVKLALVNILPLILVMAVMSFALTGIGIVIAARMTSFQGFGTIMNFIIMPLWFLSGALYPLEGLPWWLALLVRINPLTYGVDMIRRLVLGFSFYSPGFNLAFLTGFSILTTMAAVYFFNRGEY</sequence>
<feature type="transmembrane region" description="Helical" evidence="5">
    <location>
        <begin position="220"/>
        <end position="245"/>
    </location>
</feature>
<dbReference type="PIRSF" id="PIRSF006648">
    <property type="entry name" value="DrrB"/>
    <property type="match status" value="1"/>
</dbReference>
<evidence type="ECO:0000313" key="8">
    <source>
        <dbReference type="EMBL" id="HFJ53504.1"/>
    </source>
</evidence>
<comment type="similarity">
    <text evidence="5">Belongs to the ABC-2 integral membrane protein family.</text>
</comment>
<comment type="subcellular location">
    <subcellularLocation>
        <location evidence="5">Cell membrane</location>
        <topology evidence="5">Multi-pass membrane protein</topology>
    </subcellularLocation>
    <subcellularLocation>
        <location evidence="1">Membrane</location>
        <topology evidence="1">Multi-pass membrane protein</topology>
    </subcellularLocation>
</comment>
<dbReference type="InterPro" id="IPR000412">
    <property type="entry name" value="ABC_2_transport"/>
</dbReference>
<dbReference type="GO" id="GO:0043190">
    <property type="term" value="C:ATP-binding cassette (ABC) transporter complex"/>
    <property type="evidence" value="ECO:0007669"/>
    <property type="project" value="InterPro"/>
</dbReference>
<evidence type="ECO:0000256" key="4">
    <source>
        <dbReference type="ARBA" id="ARBA00023136"/>
    </source>
</evidence>
<keyword evidence="5" id="KW-1003">Cell membrane</keyword>
<evidence type="ECO:0000256" key="5">
    <source>
        <dbReference type="RuleBase" id="RU361157"/>
    </source>
</evidence>
<dbReference type="PANTHER" id="PTHR43229">
    <property type="entry name" value="NODULATION PROTEIN J"/>
    <property type="match status" value="1"/>
</dbReference>
<protein>
    <recommendedName>
        <fullName evidence="5">Transport permease protein</fullName>
    </recommendedName>
</protein>
<proteinExistence type="inferred from homology"/>
<dbReference type="PROSITE" id="PS51012">
    <property type="entry name" value="ABC_TM2"/>
    <property type="match status" value="1"/>
</dbReference>
<feature type="transmembrane region" description="Helical" evidence="5">
    <location>
        <begin position="29"/>
        <end position="47"/>
    </location>
</feature>
<keyword evidence="3 5" id="KW-1133">Transmembrane helix</keyword>
<dbReference type="GO" id="GO:0140359">
    <property type="term" value="F:ABC-type transporter activity"/>
    <property type="evidence" value="ECO:0007669"/>
    <property type="project" value="InterPro"/>
</dbReference>
<dbReference type="Pfam" id="PF01061">
    <property type="entry name" value="ABC2_membrane"/>
    <property type="match status" value="1"/>
</dbReference>
<dbReference type="InterPro" id="IPR013525">
    <property type="entry name" value="ABC2_TM"/>
</dbReference>
<evidence type="ECO:0000313" key="7">
    <source>
        <dbReference type="EMBL" id="HEA87665.1"/>
    </source>
</evidence>
<gene>
    <name evidence="7" type="ORF">ENP94_06635</name>
    <name evidence="8" type="ORF">ENS16_02285</name>
</gene>
<dbReference type="EMBL" id="DSLG01000008">
    <property type="protein sequence ID" value="HEA87665.1"/>
    <property type="molecule type" value="Genomic_DNA"/>
</dbReference>
<keyword evidence="5" id="KW-0813">Transport</keyword>
<evidence type="ECO:0000256" key="3">
    <source>
        <dbReference type="ARBA" id="ARBA00022989"/>
    </source>
</evidence>
<keyword evidence="2 5" id="KW-0812">Transmembrane</keyword>
<dbReference type="InterPro" id="IPR051784">
    <property type="entry name" value="Nod_factor_ABC_transporter"/>
</dbReference>
<feature type="transmembrane region" description="Helical" evidence="5">
    <location>
        <begin position="59"/>
        <end position="81"/>
    </location>
</feature>
<dbReference type="AlphaFoldDB" id="A0A7C1SKG9"/>
<feature type="transmembrane region" description="Helical" evidence="5">
    <location>
        <begin position="166"/>
        <end position="185"/>
    </location>
</feature>
<organism evidence="7">
    <name type="scientific">candidate division WOR-3 bacterium</name>
    <dbReference type="NCBI Taxonomy" id="2052148"/>
    <lineage>
        <taxon>Bacteria</taxon>
        <taxon>Bacteria division WOR-3</taxon>
    </lineage>
</organism>
<dbReference type="PRINTS" id="PR00164">
    <property type="entry name" value="ABC2TRNSPORT"/>
</dbReference>
<evidence type="ECO:0000259" key="6">
    <source>
        <dbReference type="PROSITE" id="PS51012"/>
    </source>
</evidence>
<feature type="transmembrane region" description="Helical" evidence="5">
    <location>
        <begin position="102"/>
        <end position="124"/>
    </location>
</feature>
<dbReference type="EMBL" id="DSTU01000004">
    <property type="protein sequence ID" value="HFJ53504.1"/>
    <property type="molecule type" value="Genomic_DNA"/>
</dbReference>
<reference evidence="7" key="1">
    <citation type="journal article" date="2020" name="mSystems">
        <title>Genome- and Community-Level Interaction Insights into Carbon Utilization and Element Cycling Functions of Hydrothermarchaeota in Hydrothermal Sediment.</title>
        <authorList>
            <person name="Zhou Z."/>
            <person name="Liu Y."/>
            <person name="Xu W."/>
            <person name="Pan J."/>
            <person name="Luo Z.H."/>
            <person name="Li M."/>
        </authorList>
    </citation>
    <scope>NUCLEOTIDE SEQUENCE [LARGE SCALE GENOMIC DNA]</scope>
    <source>
        <strain evidence="7">SpSt-265</strain>
        <strain evidence="8">SpSt-465</strain>
    </source>
</reference>
<comment type="caution">
    <text evidence="7">The sequence shown here is derived from an EMBL/GenBank/DDBJ whole genome shotgun (WGS) entry which is preliminary data.</text>
</comment>
<name>A0A7C1SKG9_UNCW3</name>
<dbReference type="PANTHER" id="PTHR43229:SF2">
    <property type="entry name" value="NODULATION PROTEIN J"/>
    <property type="match status" value="1"/>
</dbReference>
<dbReference type="InterPro" id="IPR047817">
    <property type="entry name" value="ABC2_TM_bact-type"/>
</dbReference>
<accession>A0A7C1SKG9</accession>
<feature type="domain" description="ABC transmembrane type-2" evidence="6">
    <location>
        <begin position="23"/>
        <end position="248"/>
    </location>
</feature>
<evidence type="ECO:0000256" key="1">
    <source>
        <dbReference type="ARBA" id="ARBA00004141"/>
    </source>
</evidence>
<keyword evidence="4 5" id="KW-0472">Membrane</keyword>
<feature type="transmembrane region" description="Helical" evidence="5">
    <location>
        <begin position="136"/>
        <end position="159"/>
    </location>
</feature>